<comment type="caution">
    <text evidence="2">The sequence shown here is derived from an EMBL/GenBank/DDBJ whole genome shotgun (WGS) entry which is preliminary data.</text>
</comment>
<proteinExistence type="predicted"/>
<name>A0AAV9XAT1_9PEZI</name>
<dbReference type="Proteomes" id="UP001365542">
    <property type="component" value="Unassembled WGS sequence"/>
</dbReference>
<dbReference type="InterPro" id="IPR001138">
    <property type="entry name" value="Zn2Cys6_DnaBD"/>
</dbReference>
<dbReference type="CDD" id="cd00067">
    <property type="entry name" value="GAL4"/>
    <property type="match status" value="1"/>
</dbReference>
<sequence>MARKCVYCRKQKKRCTPADRKWPEKCDWCIKFRHPCSERIEAGTVDTIPKPLAVKIEFRPTVKIIEDFDCLLYLLAGLLDYDDWHFKIPATNGMPKCTVINYFDYHHPYNGKALLYMNFDKFRAARNARKLDLELALQRVREEAENVVEYYTSKNRFYEASALMNLMTASPEIYTTKVLEMRNAARLAHPQYLANVTQNEKACGQLFLYIKAATIPSNRINVCVPQYQDFLTAEERIGIFDLLMHNLYPINKRTTELTYTYQSIDPVWHRAYYLSNYDSPLREMLHLRPGIFWQRNLLGETGVHMALRRNLFDALDALPFFFEEDVESEDMSFPDIRGMDILMASMFYQTSNKILPIISKSYLALRFENMRIGCFFSPQEIGSSVVIQQTFPQLLSSEWTHIDPYQLMTVFGNLHSIDELDNTVASTGLSLSRLVDYMESPTGSYRILYRHLQSVEPLDGLETFHPIIISALSRRFDIVVHYINKYPAFTRQEGEGGYLESILVALLEAGVLEMLEGLSTRIQKINVNILVHLTAYAAAMATPFTFFRAFDLFWFDLVVGIYHGKLSAVCCAVTRDVLGSLCARYPIGDPHISEIQEDEKQQFKDHIYEKPLCHCANCQIQWQHFHTTFGVSQASLEL</sequence>
<evidence type="ECO:0008006" key="4">
    <source>
        <dbReference type="Google" id="ProtNLM"/>
    </source>
</evidence>
<dbReference type="GO" id="GO:0008270">
    <property type="term" value="F:zinc ion binding"/>
    <property type="evidence" value="ECO:0007669"/>
    <property type="project" value="InterPro"/>
</dbReference>
<reference evidence="2 3" key="1">
    <citation type="submission" date="2019-10" db="EMBL/GenBank/DDBJ databases">
        <authorList>
            <person name="Palmer J.M."/>
        </authorList>
    </citation>
    <scope>NUCLEOTIDE SEQUENCE [LARGE SCALE GENOMIC DNA]</scope>
    <source>
        <strain evidence="2 3">TWF694</strain>
    </source>
</reference>
<protein>
    <recommendedName>
        <fullName evidence="4">Zn(2)-C6 fungal-type domain-containing protein</fullName>
    </recommendedName>
</protein>
<organism evidence="2 3">
    <name type="scientific">Orbilia ellipsospora</name>
    <dbReference type="NCBI Taxonomy" id="2528407"/>
    <lineage>
        <taxon>Eukaryota</taxon>
        <taxon>Fungi</taxon>
        <taxon>Dikarya</taxon>
        <taxon>Ascomycota</taxon>
        <taxon>Pezizomycotina</taxon>
        <taxon>Orbiliomycetes</taxon>
        <taxon>Orbiliales</taxon>
        <taxon>Orbiliaceae</taxon>
        <taxon>Orbilia</taxon>
    </lineage>
</organism>
<dbReference type="EMBL" id="JAVHJO010000007">
    <property type="protein sequence ID" value="KAK6538782.1"/>
    <property type="molecule type" value="Genomic_DNA"/>
</dbReference>
<keyword evidence="3" id="KW-1185">Reference proteome</keyword>
<dbReference type="AlphaFoldDB" id="A0AAV9XAT1"/>
<evidence type="ECO:0000313" key="2">
    <source>
        <dbReference type="EMBL" id="KAK6538782.1"/>
    </source>
</evidence>
<accession>A0AAV9XAT1</accession>
<evidence type="ECO:0000256" key="1">
    <source>
        <dbReference type="ARBA" id="ARBA00023242"/>
    </source>
</evidence>
<dbReference type="GO" id="GO:0000981">
    <property type="term" value="F:DNA-binding transcription factor activity, RNA polymerase II-specific"/>
    <property type="evidence" value="ECO:0007669"/>
    <property type="project" value="InterPro"/>
</dbReference>
<evidence type="ECO:0000313" key="3">
    <source>
        <dbReference type="Proteomes" id="UP001365542"/>
    </source>
</evidence>
<gene>
    <name evidence="2" type="ORF">TWF694_010350</name>
</gene>
<keyword evidence="1" id="KW-0539">Nucleus</keyword>